<protein>
    <recommendedName>
        <fullName evidence="3">Aminotransferase-like plant mobile domain-containing protein</fullName>
    </recommendedName>
</protein>
<dbReference type="EMBL" id="JABFAF010000004">
    <property type="protein sequence ID" value="MBA0853953.1"/>
    <property type="molecule type" value="Genomic_DNA"/>
</dbReference>
<proteinExistence type="predicted"/>
<dbReference type="AlphaFoldDB" id="A0A7J9L5K1"/>
<reference evidence="1 2" key="1">
    <citation type="journal article" date="2019" name="Genome Biol. Evol.">
        <title>Insights into the evolution of the New World diploid cottons (Gossypium, subgenus Houzingenia) based on genome sequencing.</title>
        <authorList>
            <person name="Grover C.E."/>
            <person name="Arick M.A. 2nd"/>
            <person name="Thrash A."/>
            <person name="Conover J.L."/>
            <person name="Sanders W.S."/>
            <person name="Peterson D.G."/>
            <person name="Frelichowski J.E."/>
            <person name="Scheffler J.A."/>
            <person name="Scheffler B.E."/>
            <person name="Wendel J.F."/>
        </authorList>
    </citation>
    <scope>NUCLEOTIDE SEQUENCE [LARGE SCALE GENOMIC DNA]</scope>
    <source>
        <strain evidence="1">1</strain>
        <tissue evidence="1">Leaf</tissue>
    </source>
</reference>
<accession>A0A7J9L5K1</accession>
<name>A0A7J9L5K1_GOSSC</name>
<evidence type="ECO:0008006" key="3">
    <source>
        <dbReference type="Google" id="ProtNLM"/>
    </source>
</evidence>
<keyword evidence="2" id="KW-1185">Reference proteome</keyword>
<comment type="caution">
    <text evidence="1">The sequence shown here is derived from an EMBL/GenBank/DDBJ whole genome shotgun (WGS) entry which is preliminary data.</text>
</comment>
<sequence length="46" mass="5285">MIGGSLMPDLSRNLVRLMWLLKLIHFRAAGKFSWGSAVFATLYREM</sequence>
<organism evidence="1 2">
    <name type="scientific">Gossypium schwendimanii</name>
    <name type="common">Cotton</name>
    <dbReference type="NCBI Taxonomy" id="34291"/>
    <lineage>
        <taxon>Eukaryota</taxon>
        <taxon>Viridiplantae</taxon>
        <taxon>Streptophyta</taxon>
        <taxon>Embryophyta</taxon>
        <taxon>Tracheophyta</taxon>
        <taxon>Spermatophyta</taxon>
        <taxon>Magnoliopsida</taxon>
        <taxon>eudicotyledons</taxon>
        <taxon>Gunneridae</taxon>
        <taxon>Pentapetalae</taxon>
        <taxon>rosids</taxon>
        <taxon>malvids</taxon>
        <taxon>Malvales</taxon>
        <taxon>Malvaceae</taxon>
        <taxon>Malvoideae</taxon>
        <taxon>Gossypium</taxon>
    </lineage>
</organism>
<evidence type="ECO:0000313" key="1">
    <source>
        <dbReference type="EMBL" id="MBA0853953.1"/>
    </source>
</evidence>
<dbReference type="Proteomes" id="UP000593576">
    <property type="component" value="Unassembled WGS sequence"/>
</dbReference>
<evidence type="ECO:0000313" key="2">
    <source>
        <dbReference type="Proteomes" id="UP000593576"/>
    </source>
</evidence>
<dbReference type="OrthoDB" id="981154at2759"/>
<gene>
    <name evidence="1" type="ORF">Goshw_024309</name>
</gene>